<gene>
    <name evidence="3" type="ORF">R5R35_006350</name>
</gene>
<evidence type="ECO:0000256" key="2">
    <source>
        <dbReference type="SAM" id="Phobius"/>
    </source>
</evidence>
<reference evidence="3 4" key="1">
    <citation type="submission" date="2024-03" db="EMBL/GenBank/DDBJ databases">
        <title>The genome assembly and annotation of the cricket Gryllus longicercus Weissman &amp; Gray.</title>
        <authorList>
            <person name="Szrajer S."/>
            <person name="Gray D."/>
            <person name="Ylla G."/>
        </authorList>
    </citation>
    <scope>NUCLEOTIDE SEQUENCE [LARGE SCALE GENOMIC DNA]</scope>
    <source>
        <strain evidence="3">DAG 2021-001</strain>
        <tissue evidence="3">Whole body minus gut</tissue>
    </source>
</reference>
<keyword evidence="2" id="KW-1133">Transmembrane helix</keyword>
<evidence type="ECO:0000313" key="3">
    <source>
        <dbReference type="EMBL" id="KAK7873121.1"/>
    </source>
</evidence>
<proteinExistence type="predicted"/>
<evidence type="ECO:0000313" key="4">
    <source>
        <dbReference type="Proteomes" id="UP001378592"/>
    </source>
</evidence>
<keyword evidence="2" id="KW-0812">Transmembrane</keyword>
<organism evidence="3 4">
    <name type="scientific">Gryllus longicercus</name>
    <dbReference type="NCBI Taxonomy" id="2509291"/>
    <lineage>
        <taxon>Eukaryota</taxon>
        <taxon>Metazoa</taxon>
        <taxon>Ecdysozoa</taxon>
        <taxon>Arthropoda</taxon>
        <taxon>Hexapoda</taxon>
        <taxon>Insecta</taxon>
        <taxon>Pterygota</taxon>
        <taxon>Neoptera</taxon>
        <taxon>Polyneoptera</taxon>
        <taxon>Orthoptera</taxon>
        <taxon>Ensifera</taxon>
        <taxon>Gryllidea</taxon>
        <taxon>Grylloidea</taxon>
        <taxon>Gryllidae</taxon>
        <taxon>Gryllinae</taxon>
        <taxon>Gryllus</taxon>
    </lineage>
</organism>
<comment type="caution">
    <text evidence="3">The sequence shown here is derived from an EMBL/GenBank/DDBJ whole genome shotgun (WGS) entry which is preliminary data.</text>
</comment>
<feature type="transmembrane region" description="Helical" evidence="2">
    <location>
        <begin position="40"/>
        <end position="61"/>
    </location>
</feature>
<dbReference type="Proteomes" id="UP001378592">
    <property type="component" value="Unassembled WGS sequence"/>
</dbReference>
<keyword evidence="2" id="KW-0472">Membrane</keyword>
<dbReference type="AlphaFoldDB" id="A0AAN9ZEV2"/>
<sequence>MLSGLTPSEERRRNGQYAAVCLVLVAAVMGLYHACTRQNAVLAGFMVPALIMLLYLLWVLYSASRARAKQRLLQATAAVSPAPTPAPVSAPALATTPAHATHHHHAHGKHHGTHHTHHHAQAHKIPKVVVQGPTPVRELEPEKIV</sequence>
<feature type="compositionally biased region" description="Low complexity" evidence="1">
    <location>
        <begin position="89"/>
        <end position="99"/>
    </location>
</feature>
<accession>A0AAN9ZEV2</accession>
<name>A0AAN9ZEV2_9ORTH</name>
<dbReference type="EMBL" id="JAZDUA010000016">
    <property type="protein sequence ID" value="KAK7873121.1"/>
    <property type="molecule type" value="Genomic_DNA"/>
</dbReference>
<feature type="compositionally biased region" description="Basic residues" evidence="1">
    <location>
        <begin position="100"/>
        <end position="126"/>
    </location>
</feature>
<evidence type="ECO:0000256" key="1">
    <source>
        <dbReference type="SAM" id="MobiDB-lite"/>
    </source>
</evidence>
<feature type="transmembrane region" description="Helical" evidence="2">
    <location>
        <begin position="17"/>
        <end position="34"/>
    </location>
</feature>
<keyword evidence="4" id="KW-1185">Reference proteome</keyword>
<protein>
    <submittedName>
        <fullName evidence="3">Uncharacterized protein</fullName>
    </submittedName>
</protein>
<feature type="region of interest" description="Disordered" evidence="1">
    <location>
        <begin position="78"/>
        <end position="130"/>
    </location>
</feature>